<dbReference type="Proteomes" id="UP000030671">
    <property type="component" value="Unassembled WGS sequence"/>
</dbReference>
<dbReference type="EMBL" id="KI925456">
    <property type="protein sequence ID" value="ETW83544.1"/>
    <property type="molecule type" value="Genomic_DNA"/>
</dbReference>
<evidence type="ECO:0000313" key="1">
    <source>
        <dbReference type="EMBL" id="ETW83544.1"/>
    </source>
</evidence>
<proteinExistence type="predicted"/>
<dbReference type="OrthoDB" id="3168860at2759"/>
<dbReference type="AlphaFoldDB" id="W4KCS7"/>
<dbReference type="InParanoid" id="W4KCS7"/>
<accession>W4KCS7</accession>
<dbReference type="eggNOG" id="ENOG502SNHD">
    <property type="taxonomic scope" value="Eukaryota"/>
</dbReference>
<name>W4KCS7_HETIT</name>
<dbReference type="KEGG" id="hir:HETIRDRAFT_313874"/>
<evidence type="ECO:0000313" key="2">
    <source>
        <dbReference type="Proteomes" id="UP000030671"/>
    </source>
</evidence>
<gene>
    <name evidence="1" type="ORF">HETIRDRAFT_313874</name>
</gene>
<dbReference type="GeneID" id="20670071"/>
<dbReference type="HOGENOM" id="CLU_132776_0_0_1"/>
<sequence>MSPHILLQIGSDLYNTTFVDVDGRTAFTLCVIYRIPNKLVRLRREAPWALQHRDIMGPSDAYFYLGPSEFPGYIVYGNTPQQPMMSVLQRKRASSTSRYFKSQGGKEFKWKLFPGHMECIHRKTVMAVYQPNEVSPVFERNGISSMHYANLTINRAGLPVVTEILTALLLIRIANSLGW</sequence>
<keyword evidence="2" id="KW-1185">Reference proteome</keyword>
<dbReference type="RefSeq" id="XP_009543324.1">
    <property type="nucleotide sequence ID" value="XM_009545029.1"/>
</dbReference>
<organism evidence="1 2">
    <name type="scientific">Heterobasidion irregulare (strain TC 32-1)</name>
    <dbReference type="NCBI Taxonomy" id="747525"/>
    <lineage>
        <taxon>Eukaryota</taxon>
        <taxon>Fungi</taxon>
        <taxon>Dikarya</taxon>
        <taxon>Basidiomycota</taxon>
        <taxon>Agaricomycotina</taxon>
        <taxon>Agaricomycetes</taxon>
        <taxon>Russulales</taxon>
        <taxon>Bondarzewiaceae</taxon>
        <taxon>Heterobasidion</taxon>
        <taxon>Heterobasidion annosum species complex</taxon>
    </lineage>
</organism>
<dbReference type="STRING" id="747525.W4KCS7"/>
<protein>
    <submittedName>
        <fullName evidence="1">Uncharacterized protein</fullName>
    </submittedName>
</protein>
<reference evidence="1 2" key="1">
    <citation type="journal article" date="2012" name="New Phytol.">
        <title>Insight into trade-off between wood decay and parasitism from the genome of a fungal forest pathogen.</title>
        <authorList>
            <person name="Olson A."/>
            <person name="Aerts A."/>
            <person name="Asiegbu F."/>
            <person name="Belbahri L."/>
            <person name="Bouzid O."/>
            <person name="Broberg A."/>
            <person name="Canback B."/>
            <person name="Coutinho P.M."/>
            <person name="Cullen D."/>
            <person name="Dalman K."/>
            <person name="Deflorio G."/>
            <person name="van Diepen L.T."/>
            <person name="Dunand C."/>
            <person name="Duplessis S."/>
            <person name="Durling M."/>
            <person name="Gonthier P."/>
            <person name="Grimwood J."/>
            <person name="Fossdal C.G."/>
            <person name="Hansson D."/>
            <person name="Henrissat B."/>
            <person name="Hietala A."/>
            <person name="Himmelstrand K."/>
            <person name="Hoffmeister D."/>
            <person name="Hogberg N."/>
            <person name="James T.Y."/>
            <person name="Karlsson M."/>
            <person name="Kohler A."/>
            <person name="Kues U."/>
            <person name="Lee Y.H."/>
            <person name="Lin Y.C."/>
            <person name="Lind M."/>
            <person name="Lindquist E."/>
            <person name="Lombard V."/>
            <person name="Lucas S."/>
            <person name="Lunden K."/>
            <person name="Morin E."/>
            <person name="Murat C."/>
            <person name="Park J."/>
            <person name="Raffaello T."/>
            <person name="Rouze P."/>
            <person name="Salamov A."/>
            <person name="Schmutz J."/>
            <person name="Solheim H."/>
            <person name="Stahlberg J."/>
            <person name="Velez H."/>
            <person name="de Vries R.P."/>
            <person name="Wiebenga A."/>
            <person name="Woodward S."/>
            <person name="Yakovlev I."/>
            <person name="Garbelotto M."/>
            <person name="Martin F."/>
            <person name="Grigoriev I.V."/>
            <person name="Stenlid J."/>
        </authorList>
    </citation>
    <scope>NUCLEOTIDE SEQUENCE [LARGE SCALE GENOMIC DNA]</scope>
    <source>
        <strain evidence="1 2">TC 32-1</strain>
    </source>
</reference>